<comment type="caution">
    <text evidence="2">The sequence shown here is derived from an EMBL/GenBank/DDBJ whole genome shotgun (WGS) entry which is preliminary data.</text>
</comment>
<dbReference type="Proteomes" id="UP000765509">
    <property type="component" value="Unassembled WGS sequence"/>
</dbReference>
<gene>
    <name evidence="2" type="ORF">O181_086028</name>
</gene>
<evidence type="ECO:0000256" key="1">
    <source>
        <dbReference type="SAM" id="MobiDB-lite"/>
    </source>
</evidence>
<evidence type="ECO:0000313" key="2">
    <source>
        <dbReference type="EMBL" id="MBW0546313.1"/>
    </source>
</evidence>
<keyword evidence="3" id="KW-1185">Reference proteome</keyword>
<protein>
    <submittedName>
        <fullName evidence="2">Uncharacterized protein</fullName>
    </submittedName>
</protein>
<feature type="region of interest" description="Disordered" evidence="1">
    <location>
        <begin position="139"/>
        <end position="203"/>
    </location>
</feature>
<reference evidence="2" key="1">
    <citation type="submission" date="2021-03" db="EMBL/GenBank/DDBJ databases">
        <title>Draft genome sequence of rust myrtle Austropuccinia psidii MF-1, a brazilian biotype.</title>
        <authorList>
            <person name="Quecine M.C."/>
            <person name="Pachon D.M.R."/>
            <person name="Bonatelli M.L."/>
            <person name="Correr F.H."/>
            <person name="Franceschini L.M."/>
            <person name="Leite T.F."/>
            <person name="Margarido G.R.A."/>
            <person name="Almeida C.A."/>
            <person name="Ferrarezi J.A."/>
            <person name="Labate C.A."/>
        </authorList>
    </citation>
    <scope>NUCLEOTIDE SEQUENCE</scope>
    <source>
        <strain evidence="2">MF-1</strain>
    </source>
</reference>
<dbReference type="EMBL" id="AVOT02051303">
    <property type="protein sequence ID" value="MBW0546313.1"/>
    <property type="molecule type" value="Genomic_DNA"/>
</dbReference>
<evidence type="ECO:0000313" key="3">
    <source>
        <dbReference type="Proteomes" id="UP000765509"/>
    </source>
</evidence>
<sequence length="203" mass="23638">MELIYYIYGLFNDVPSIPDHCITTRLDTAFKGNASIWYTEMNEIHGRRKSPWWKRQINQKYSNDVRKTTNIGKYTPYKSSGFKEKQPFKVEFKGKPIKRAAEVANKKNYCHSCDSTDHYNNGFPNANKKVYAIQKVPEEQYQTGDSDSDSMGDSIREKSDEEKDPREELLVEYQEESPLEIQNIQFEAGMPEDTANKNLCKHT</sequence>
<feature type="compositionally biased region" description="Basic and acidic residues" evidence="1">
    <location>
        <begin position="154"/>
        <end position="169"/>
    </location>
</feature>
<proteinExistence type="predicted"/>
<name>A0A9Q3FYL3_9BASI</name>
<organism evidence="2 3">
    <name type="scientific">Austropuccinia psidii MF-1</name>
    <dbReference type="NCBI Taxonomy" id="1389203"/>
    <lineage>
        <taxon>Eukaryota</taxon>
        <taxon>Fungi</taxon>
        <taxon>Dikarya</taxon>
        <taxon>Basidiomycota</taxon>
        <taxon>Pucciniomycotina</taxon>
        <taxon>Pucciniomycetes</taxon>
        <taxon>Pucciniales</taxon>
        <taxon>Sphaerophragmiaceae</taxon>
        <taxon>Austropuccinia</taxon>
    </lineage>
</organism>
<accession>A0A9Q3FYL3</accession>
<dbReference type="AlphaFoldDB" id="A0A9Q3FYL3"/>